<sequence length="242" mass="26397">MENANLLLLSSSRVGNTEYLQHALAMIKAKLDGVTELLFIPYAGVTLNYDDYTVKVQNALAEIGIKVTGIHQYDDPIIAINTAQAIAVGGGNTFHLLHQLYQHKLIKPIQNKVATGTPYIGWSAGSNIAGLSIRTTNDMPIIEPLSFNALQLVDFQLNPHYTDQNPAGHNGETREQRLAEFMVLNPTTPIVAIVEGTALDIMQNTIKLASGLPELTTEANGFLFKASKKSVITPNDNLDYLL</sequence>
<evidence type="ECO:0000313" key="5">
    <source>
        <dbReference type="EMBL" id="ASP50076.1"/>
    </source>
</evidence>
<evidence type="ECO:0000256" key="3">
    <source>
        <dbReference type="ARBA" id="ARBA00022801"/>
    </source>
</evidence>
<dbReference type="SUPFAM" id="SSF52317">
    <property type="entry name" value="Class I glutamine amidotransferase-like"/>
    <property type="match status" value="1"/>
</dbReference>
<evidence type="ECO:0000256" key="1">
    <source>
        <dbReference type="ARBA" id="ARBA00006534"/>
    </source>
</evidence>
<keyword evidence="4" id="KW-0720">Serine protease</keyword>
<dbReference type="Gene3D" id="3.40.50.880">
    <property type="match status" value="1"/>
</dbReference>
<dbReference type="PANTHER" id="PTHR20842:SF0">
    <property type="entry name" value="ALPHA-ASPARTYL DIPEPTIDASE"/>
    <property type="match status" value="1"/>
</dbReference>
<name>A0A222GDY3_9GAMM</name>
<evidence type="ECO:0000313" key="6">
    <source>
        <dbReference type="Proteomes" id="UP000202259"/>
    </source>
</evidence>
<dbReference type="CDD" id="cd03146">
    <property type="entry name" value="GAT1_Peptidase_E"/>
    <property type="match status" value="1"/>
</dbReference>
<evidence type="ECO:0000256" key="2">
    <source>
        <dbReference type="ARBA" id="ARBA00022670"/>
    </source>
</evidence>
<dbReference type="Proteomes" id="UP000202259">
    <property type="component" value="Chromosome"/>
</dbReference>
<dbReference type="Pfam" id="PF03575">
    <property type="entry name" value="Peptidase_S51"/>
    <property type="match status" value="1"/>
</dbReference>
<dbReference type="GO" id="GO:0008236">
    <property type="term" value="F:serine-type peptidase activity"/>
    <property type="evidence" value="ECO:0007669"/>
    <property type="project" value="UniProtKB-KW"/>
</dbReference>
<dbReference type="OrthoDB" id="3373764at2"/>
<evidence type="ECO:0000256" key="4">
    <source>
        <dbReference type="ARBA" id="ARBA00022825"/>
    </source>
</evidence>
<keyword evidence="3" id="KW-0378">Hydrolase</keyword>
<keyword evidence="6" id="KW-1185">Reference proteome</keyword>
<protein>
    <submittedName>
        <fullName evidence="5">Dipeptidase E</fullName>
    </submittedName>
</protein>
<gene>
    <name evidence="5" type="ORF">B5D82_17385</name>
</gene>
<accession>A0A222GDY3</accession>
<keyword evidence="2" id="KW-0645">Protease</keyword>
<dbReference type="EMBL" id="CP020465">
    <property type="protein sequence ID" value="ASP50076.1"/>
    <property type="molecule type" value="Genomic_DNA"/>
</dbReference>
<dbReference type="KEGG" id="cber:B5D82_17385"/>
<dbReference type="GO" id="GO:0006508">
    <property type="term" value="P:proteolysis"/>
    <property type="evidence" value="ECO:0007669"/>
    <property type="project" value="UniProtKB-KW"/>
</dbReference>
<proteinExistence type="inferred from homology"/>
<dbReference type="AlphaFoldDB" id="A0A222GDY3"/>
<comment type="similarity">
    <text evidence="1">Belongs to the peptidase S51 family.</text>
</comment>
<dbReference type="InterPro" id="IPR005320">
    <property type="entry name" value="Peptidase_S51"/>
</dbReference>
<dbReference type="PANTHER" id="PTHR20842">
    <property type="entry name" value="PROTEASE S51 ALPHA-ASPARTYL DIPEPTIDASE"/>
    <property type="match status" value="1"/>
</dbReference>
<dbReference type="NCBIfam" id="NF003642">
    <property type="entry name" value="PRK05282.1"/>
    <property type="match status" value="1"/>
</dbReference>
<reference evidence="5 6" key="1">
    <citation type="submission" date="2017-08" db="EMBL/GenBank/DDBJ databases">
        <title>Complete genome of Colwellia sp. NB097-1, a psychrophile bacterium ioslated from Bering Sea.</title>
        <authorList>
            <person name="Chen X."/>
        </authorList>
    </citation>
    <scope>NUCLEOTIDE SEQUENCE [LARGE SCALE GENOMIC DNA]</scope>
    <source>
        <strain evidence="5 6">NB097-1</strain>
    </source>
</reference>
<organism evidence="5 6">
    <name type="scientific">Cognaticolwellia beringensis</name>
    <dbReference type="NCBI Taxonomy" id="1967665"/>
    <lineage>
        <taxon>Bacteria</taxon>
        <taxon>Pseudomonadati</taxon>
        <taxon>Pseudomonadota</taxon>
        <taxon>Gammaproteobacteria</taxon>
        <taxon>Alteromonadales</taxon>
        <taxon>Colwelliaceae</taxon>
        <taxon>Cognaticolwellia</taxon>
    </lineage>
</organism>
<dbReference type="InterPro" id="IPR029062">
    <property type="entry name" value="Class_I_gatase-like"/>
</dbReference>